<evidence type="ECO:0000256" key="1">
    <source>
        <dbReference type="SAM" id="Phobius"/>
    </source>
</evidence>
<keyword evidence="3" id="KW-1185">Reference proteome</keyword>
<dbReference type="EMBL" id="BAAARK010000006">
    <property type="protein sequence ID" value="GAA2658158.1"/>
    <property type="molecule type" value="Genomic_DNA"/>
</dbReference>
<proteinExistence type="predicted"/>
<organism evidence="2 3">
    <name type="scientific">Streptomyces lunalinharesii</name>
    <dbReference type="NCBI Taxonomy" id="333384"/>
    <lineage>
        <taxon>Bacteria</taxon>
        <taxon>Bacillati</taxon>
        <taxon>Actinomycetota</taxon>
        <taxon>Actinomycetes</taxon>
        <taxon>Kitasatosporales</taxon>
        <taxon>Streptomycetaceae</taxon>
        <taxon>Streptomyces</taxon>
    </lineage>
</organism>
<sequence>MSRRCTTIDRAARVVAAALCLAIAWVHVEDQGGIPGDETPGYIAIAYYLLEGGSVVCAGLLLAGLRTGRYADVWLFASWIANGPLLGNALARIPDIPDYGTDDSYWTDPPGVESIVAEVFLLVLSLTMTLRASQPRPLPSRPDSA</sequence>
<evidence type="ECO:0000313" key="2">
    <source>
        <dbReference type="EMBL" id="GAA2658158.1"/>
    </source>
</evidence>
<dbReference type="RefSeq" id="WP_344575276.1">
    <property type="nucleotide sequence ID" value="NZ_BAAARK010000006.1"/>
</dbReference>
<dbReference type="Proteomes" id="UP001500994">
    <property type="component" value="Unassembled WGS sequence"/>
</dbReference>
<gene>
    <name evidence="2" type="ORF">GCM10009864_26000</name>
</gene>
<feature type="transmembrane region" description="Helical" evidence="1">
    <location>
        <begin position="40"/>
        <end position="61"/>
    </location>
</feature>
<protein>
    <submittedName>
        <fullName evidence="2">Uncharacterized protein</fullName>
    </submittedName>
</protein>
<keyword evidence="1" id="KW-0812">Transmembrane</keyword>
<keyword evidence="1" id="KW-1133">Transmembrane helix</keyword>
<evidence type="ECO:0000313" key="3">
    <source>
        <dbReference type="Proteomes" id="UP001500994"/>
    </source>
</evidence>
<reference evidence="3" key="1">
    <citation type="journal article" date="2019" name="Int. J. Syst. Evol. Microbiol.">
        <title>The Global Catalogue of Microorganisms (GCM) 10K type strain sequencing project: providing services to taxonomists for standard genome sequencing and annotation.</title>
        <authorList>
            <consortium name="The Broad Institute Genomics Platform"/>
            <consortium name="The Broad Institute Genome Sequencing Center for Infectious Disease"/>
            <person name="Wu L."/>
            <person name="Ma J."/>
        </authorList>
    </citation>
    <scope>NUCLEOTIDE SEQUENCE [LARGE SCALE GENOMIC DNA]</scope>
    <source>
        <strain evidence="3">JCM 16374</strain>
    </source>
</reference>
<accession>A0ABP6E297</accession>
<name>A0ABP6E297_9ACTN</name>
<keyword evidence="1" id="KW-0472">Membrane</keyword>
<feature type="transmembrane region" description="Helical" evidence="1">
    <location>
        <begin position="12"/>
        <end position="28"/>
    </location>
</feature>
<comment type="caution">
    <text evidence="2">The sequence shown here is derived from an EMBL/GenBank/DDBJ whole genome shotgun (WGS) entry which is preliminary data.</text>
</comment>